<gene>
    <name evidence="2" type="ORF">F2P81_002373</name>
</gene>
<name>A0A6A4TRJ2_SCOMX</name>
<comment type="caution">
    <text evidence="2">The sequence shown here is derived from an EMBL/GenBank/DDBJ whole genome shotgun (WGS) entry which is preliminary data.</text>
</comment>
<dbReference type="AlphaFoldDB" id="A0A6A4TRJ2"/>
<accession>A0A6A4TRJ2</accession>
<dbReference type="EMBL" id="VEVO01000002">
    <property type="protein sequence ID" value="KAF0045844.1"/>
    <property type="molecule type" value="Genomic_DNA"/>
</dbReference>
<sequence length="125" mass="13754">MGSCETSVRGASLHSGDTDDTDDRARRRTGVLVCWLTAGTNSWGAGRSTEDAQRQPHRLHFAIQARARARCSGALPCPASASAPSLSSCCCCHALQIRFNSFPQNTNVYDLHFHIIHLMKLYIHK</sequence>
<proteinExistence type="predicted"/>
<reference evidence="2 3" key="1">
    <citation type="submission" date="2019-06" db="EMBL/GenBank/DDBJ databases">
        <title>Draft genomes of female and male turbot (Scophthalmus maximus).</title>
        <authorList>
            <person name="Xu H."/>
            <person name="Xu X.-W."/>
            <person name="Shao C."/>
            <person name="Chen S."/>
        </authorList>
    </citation>
    <scope>NUCLEOTIDE SEQUENCE [LARGE SCALE GENOMIC DNA]</scope>
    <source>
        <strain evidence="2">Ysfricsl-2016a</strain>
        <tissue evidence="2">Blood</tissue>
    </source>
</reference>
<evidence type="ECO:0000313" key="2">
    <source>
        <dbReference type="EMBL" id="KAF0045844.1"/>
    </source>
</evidence>
<organism evidence="2 3">
    <name type="scientific">Scophthalmus maximus</name>
    <name type="common">Turbot</name>
    <name type="synonym">Psetta maxima</name>
    <dbReference type="NCBI Taxonomy" id="52904"/>
    <lineage>
        <taxon>Eukaryota</taxon>
        <taxon>Metazoa</taxon>
        <taxon>Chordata</taxon>
        <taxon>Craniata</taxon>
        <taxon>Vertebrata</taxon>
        <taxon>Euteleostomi</taxon>
        <taxon>Actinopterygii</taxon>
        <taxon>Neopterygii</taxon>
        <taxon>Teleostei</taxon>
        <taxon>Neoteleostei</taxon>
        <taxon>Acanthomorphata</taxon>
        <taxon>Carangaria</taxon>
        <taxon>Pleuronectiformes</taxon>
        <taxon>Pleuronectoidei</taxon>
        <taxon>Scophthalmidae</taxon>
        <taxon>Scophthalmus</taxon>
    </lineage>
</organism>
<feature type="region of interest" description="Disordered" evidence="1">
    <location>
        <begin position="1"/>
        <end position="23"/>
    </location>
</feature>
<protein>
    <submittedName>
        <fullName evidence="2">Uncharacterized protein</fullName>
    </submittedName>
</protein>
<evidence type="ECO:0000256" key="1">
    <source>
        <dbReference type="SAM" id="MobiDB-lite"/>
    </source>
</evidence>
<dbReference type="Proteomes" id="UP000438429">
    <property type="component" value="Unassembled WGS sequence"/>
</dbReference>
<evidence type="ECO:0000313" key="3">
    <source>
        <dbReference type="Proteomes" id="UP000438429"/>
    </source>
</evidence>